<dbReference type="InterPro" id="IPR036165">
    <property type="entry name" value="YefM-like_sf"/>
</dbReference>
<organism evidence="3 4">
    <name type="scientific">Parafannyhessea umbonata</name>
    <dbReference type="NCBI Taxonomy" id="604330"/>
    <lineage>
        <taxon>Bacteria</taxon>
        <taxon>Bacillati</taxon>
        <taxon>Actinomycetota</taxon>
        <taxon>Coriobacteriia</taxon>
        <taxon>Coriobacteriales</taxon>
        <taxon>Atopobiaceae</taxon>
        <taxon>Parafannyhessea</taxon>
    </lineage>
</organism>
<dbReference type="SUPFAM" id="SSF143120">
    <property type="entry name" value="YefM-like"/>
    <property type="match status" value="1"/>
</dbReference>
<evidence type="ECO:0000313" key="2">
    <source>
        <dbReference type="EMBL" id="MST60271.1"/>
    </source>
</evidence>
<dbReference type="Proteomes" id="UP000198528">
    <property type="component" value="Unassembled WGS sequence"/>
</dbReference>
<sequence>MDAIYSATALRDHPREVKQAARERLVRITENGNGAYVFCSEEVFQREVDDAVERALYARRVSDAIDRGRADIAAGQYVEGIEAAKAAVASRRASSGAA</sequence>
<dbReference type="EMBL" id="VUND01000002">
    <property type="protein sequence ID" value="MST60271.1"/>
    <property type="molecule type" value="Genomic_DNA"/>
</dbReference>
<evidence type="ECO:0000313" key="3">
    <source>
        <dbReference type="EMBL" id="SDC67477.1"/>
    </source>
</evidence>
<proteinExistence type="inferred from homology"/>
<reference evidence="4" key="1">
    <citation type="submission" date="2016-10" db="EMBL/GenBank/DDBJ databases">
        <authorList>
            <person name="Varghese N."/>
            <person name="Submissions S."/>
        </authorList>
    </citation>
    <scope>NUCLEOTIDE SEQUENCE [LARGE SCALE GENOMIC DNA]</scope>
    <source>
        <strain evidence="4">DSM 22619</strain>
    </source>
</reference>
<dbReference type="RefSeq" id="WP_090847861.1">
    <property type="nucleotide sequence ID" value="NZ_FMZL01000037.1"/>
</dbReference>
<reference evidence="2 5" key="3">
    <citation type="submission" date="2019-08" db="EMBL/GenBank/DDBJ databases">
        <title>In-depth cultivation of the pig gut microbiome towards novel bacterial diversity and tailored functional studies.</title>
        <authorList>
            <person name="Wylensek D."/>
            <person name="Hitch T.C.A."/>
            <person name="Clavel T."/>
        </authorList>
    </citation>
    <scope>NUCLEOTIDE SEQUENCE [LARGE SCALE GENOMIC DNA]</scope>
    <source>
        <strain evidence="2 5">WB01_CNA04</strain>
    </source>
</reference>
<reference evidence="3" key="2">
    <citation type="submission" date="2016-10" db="EMBL/GenBank/DDBJ databases">
        <authorList>
            <person name="de Groot N.N."/>
        </authorList>
    </citation>
    <scope>NUCLEOTIDE SEQUENCE [LARGE SCALE GENOMIC DNA]</scope>
    <source>
        <strain evidence="3">DSM 22619</strain>
    </source>
</reference>
<evidence type="ECO:0000313" key="5">
    <source>
        <dbReference type="Proteomes" id="UP000434342"/>
    </source>
</evidence>
<dbReference type="AlphaFoldDB" id="A0A1G6NJL9"/>
<evidence type="ECO:0000313" key="4">
    <source>
        <dbReference type="Proteomes" id="UP000198528"/>
    </source>
</evidence>
<dbReference type="Proteomes" id="UP000434342">
    <property type="component" value="Unassembled WGS sequence"/>
</dbReference>
<dbReference type="EMBL" id="FMZL01000037">
    <property type="protein sequence ID" value="SDC67477.1"/>
    <property type="molecule type" value="Genomic_DNA"/>
</dbReference>
<name>A0A1G6NJL9_9ACTN</name>
<comment type="similarity">
    <text evidence="1">Belongs to the phD/YefM antitoxin family.</text>
</comment>
<accession>A0A1G6NJL9</accession>
<protein>
    <recommendedName>
        <fullName evidence="6">Prevent-host-death protein</fullName>
    </recommendedName>
</protein>
<evidence type="ECO:0008006" key="6">
    <source>
        <dbReference type="Google" id="ProtNLM"/>
    </source>
</evidence>
<gene>
    <name evidence="2" type="ORF">FYJ69_05000</name>
    <name evidence="3" type="ORF">SAMN04487824_1372</name>
</gene>
<keyword evidence="4" id="KW-1185">Reference proteome</keyword>
<evidence type="ECO:0000256" key="1">
    <source>
        <dbReference type="ARBA" id="ARBA00009981"/>
    </source>
</evidence>